<sequence length="251" mass="29378">MNKRELVLLKKISKEAVRLDWEKAFNGKAKGNKHLFRVNKIAKFLQKREGGNLFLILTSAWVHDVSLAYDCNESEKNINKNTRQFLSQFNLLPNEINKIAQYSSSHESGRKNIPIEAKIVHDSDVIDKGGILGIIRHVWKMTNLLEKRILSNKEDLAQVKKHLKERERKVFTKTSKKIVKRLNKKRDEFFTNEDRAIELMNQISIKANKGINSDKIALFLIKTEKIYISEILRNQLDCSYLNLRIKENYKE</sequence>
<evidence type="ECO:0000313" key="3">
    <source>
        <dbReference type="Proteomes" id="UP000034793"/>
    </source>
</evidence>
<dbReference type="InterPro" id="IPR006674">
    <property type="entry name" value="HD_domain"/>
</dbReference>
<dbReference type="EMBL" id="LBXL01000003">
    <property type="protein sequence ID" value="KKR30689.1"/>
    <property type="molecule type" value="Genomic_DNA"/>
</dbReference>
<comment type="caution">
    <text evidence="2">The sequence shown here is derived from an EMBL/GenBank/DDBJ whole genome shotgun (WGS) entry which is preliminary data.</text>
</comment>
<dbReference type="Proteomes" id="UP000034793">
    <property type="component" value="Unassembled WGS sequence"/>
</dbReference>
<dbReference type="Gene3D" id="1.20.58.1910">
    <property type="match status" value="1"/>
</dbReference>
<proteinExistence type="predicted"/>
<evidence type="ECO:0000313" key="2">
    <source>
        <dbReference type="EMBL" id="KKR30689.1"/>
    </source>
</evidence>
<reference evidence="2 3" key="1">
    <citation type="journal article" date="2015" name="Nature">
        <title>rRNA introns, odd ribosomes, and small enigmatic genomes across a large radiation of phyla.</title>
        <authorList>
            <person name="Brown C.T."/>
            <person name="Hug L.A."/>
            <person name="Thomas B.C."/>
            <person name="Sharon I."/>
            <person name="Castelle C.J."/>
            <person name="Singh A."/>
            <person name="Wilkins M.J."/>
            <person name="Williams K.H."/>
            <person name="Banfield J.F."/>
        </authorList>
    </citation>
    <scope>NUCLEOTIDE SEQUENCE [LARGE SCALE GENOMIC DNA]</scope>
</reference>
<gene>
    <name evidence="2" type="ORF">UT61_C0003G0017</name>
</gene>
<dbReference type="AlphaFoldDB" id="A0A0G0PRC7"/>
<protein>
    <recommendedName>
        <fullName evidence="1">HD domain-containing protein</fullName>
    </recommendedName>
</protein>
<organism evidence="2 3">
    <name type="scientific">Candidatus Woesebacteria bacterium GW2011_GWA1_39_8</name>
    <dbReference type="NCBI Taxonomy" id="1618552"/>
    <lineage>
        <taxon>Bacteria</taxon>
        <taxon>Candidatus Woeseibacteriota</taxon>
    </lineage>
</organism>
<dbReference type="SUPFAM" id="SSF109604">
    <property type="entry name" value="HD-domain/PDEase-like"/>
    <property type="match status" value="1"/>
</dbReference>
<name>A0A0G0PRC7_9BACT</name>
<evidence type="ECO:0000259" key="1">
    <source>
        <dbReference type="Pfam" id="PF01966"/>
    </source>
</evidence>
<dbReference type="Gene3D" id="1.10.472.50">
    <property type="entry name" value="HD-domain/PDEase-like"/>
    <property type="match status" value="1"/>
</dbReference>
<accession>A0A0G0PRC7</accession>
<dbReference type="Pfam" id="PF01966">
    <property type="entry name" value="HD"/>
    <property type="match status" value="1"/>
</dbReference>
<feature type="domain" description="HD" evidence="1">
    <location>
        <begin position="33"/>
        <end position="127"/>
    </location>
</feature>